<evidence type="ECO:0000313" key="2">
    <source>
        <dbReference type="EMBL" id="MYN47596.1"/>
    </source>
</evidence>
<keyword evidence="3" id="KW-1185">Reference proteome</keyword>
<name>A0A845I6F2_9BURK</name>
<proteinExistence type="predicted"/>
<comment type="caution">
    <text evidence="2">The sequence shown here is derived from an EMBL/GenBank/DDBJ whole genome shotgun (WGS) entry which is preliminary data.</text>
</comment>
<feature type="coiled-coil region" evidence="1">
    <location>
        <begin position="82"/>
        <end position="109"/>
    </location>
</feature>
<dbReference type="Proteomes" id="UP000444316">
    <property type="component" value="Unassembled WGS sequence"/>
</dbReference>
<sequence length="140" mass="15753">MTRAKNLSTVDIEAIVKILDGWSGKLTWDLLIKAIARRSKAVYTRQALNNHERIKNAFALRKSAVTGKPGSSDIKGGSSSELQAALERIARLEGENQRLRMENNRFMEKFATWAYNAHSRGLNEAFLSQPLPIVNREVTK</sequence>
<gene>
    <name evidence="2" type="ORF">GTP23_21355</name>
</gene>
<protein>
    <submittedName>
        <fullName evidence="2">Uncharacterized protein</fullName>
    </submittedName>
</protein>
<organism evidence="2 3">
    <name type="scientific">Duganella fentianensis</name>
    <dbReference type="NCBI Taxonomy" id="2692177"/>
    <lineage>
        <taxon>Bacteria</taxon>
        <taxon>Pseudomonadati</taxon>
        <taxon>Pseudomonadota</taxon>
        <taxon>Betaproteobacteria</taxon>
        <taxon>Burkholderiales</taxon>
        <taxon>Oxalobacteraceae</taxon>
        <taxon>Telluria group</taxon>
        <taxon>Duganella</taxon>
    </lineage>
</organism>
<reference evidence="2" key="1">
    <citation type="submission" date="2019-12" db="EMBL/GenBank/DDBJ databases">
        <title>Novel species isolated from a subtropical stream in China.</title>
        <authorList>
            <person name="Lu H."/>
        </authorList>
    </citation>
    <scope>NUCLEOTIDE SEQUENCE [LARGE SCALE GENOMIC DNA]</scope>
    <source>
        <strain evidence="2">FT93W</strain>
    </source>
</reference>
<evidence type="ECO:0000313" key="3">
    <source>
        <dbReference type="Proteomes" id="UP000444316"/>
    </source>
</evidence>
<accession>A0A845I6F2</accession>
<dbReference type="AlphaFoldDB" id="A0A845I6F2"/>
<dbReference type="EMBL" id="WWCL01000006">
    <property type="protein sequence ID" value="MYN47596.1"/>
    <property type="molecule type" value="Genomic_DNA"/>
</dbReference>
<dbReference type="RefSeq" id="WP_161036990.1">
    <property type="nucleotide sequence ID" value="NZ_WWCL01000006.1"/>
</dbReference>
<evidence type="ECO:0000256" key="1">
    <source>
        <dbReference type="SAM" id="Coils"/>
    </source>
</evidence>
<keyword evidence="1" id="KW-0175">Coiled coil</keyword>